<dbReference type="Proteomes" id="UP001189624">
    <property type="component" value="Chromosome 5"/>
</dbReference>
<protein>
    <submittedName>
        <fullName evidence="1">Uncharacterized protein</fullName>
    </submittedName>
</protein>
<reference evidence="1" key="1">
    <citation type="submission" date="2023-10" db="EMBL/GenBank/DDBJ databases">
        <authorList>
            <person name="Domelevo Entfellner J.-B."/>
        </authorList>
    </citation>
    <scope>NUCLEOTIDE SEQUENCE</scope>
</reference>
<gene>
    <name evidence="1" type="ORF">AYBTSS11_LOCUS17297</name>
</gene>
<sequence>MLKYTYLHKFGIILAPIAPDYRDPYVPPLSESDIKDKFKKLPKTLESPNILEFLSSLQRDMLLESFFEEAKIRLILDQ</sequence>
<proteinExistence type="predicted"/>
<dbReference type="EMBL" id="OY731402">
    <property type="protein sequence ID" value="CAJ1957619.1"/>
    <property type="molecule type" value="Genomic_DNA"/>
</dbReference>
<dbReference type="Gramene" id="rna-AYBTSS11_LOCUS17297">
    <property type="protein sequence ID" value="CAJ1957619.1"/>
    <property type="gene ID" value="gene-AYBTSS11_LOCUS17297"/>
</dbReference>
<name>A0AA86SX33_9FABA</name>
<evidence type="ECO:0000313" key="1">
    <source>
        <dbReference type="EMBL" id="CAJ1957619.1"/>
    </source>
</evidence>
<accession>A0AA86SX33</accession>
<dbReference type="AlphaFoldDB" id="A0AA86SX33"/>
<organism evidence="1 2">
    <name type="scientific">Sphenostylis stenocarpa</name>
    <dbReference type="NCBI Taxonomy" id="92480"/>
    <lineage>
        <taxon>Eukaryota</taxon>
        <taxon>Viridiplantae</taxon>
        <taxon>Streptophyta</taxon>
        <taxon>Embryophyta</taxon>
        <taxon>Tracheophyta</taxon>
        <taxon>Spermatophyta</taxon>
        <taxon>Magnoliopsida</taxon>
        <taxon>eudicotyledons</taxon>
        <taxon>Gunneridae</taxon>
        <taxon>Pentapetalae</taxon>
        <taxon>rosids</taxon>
        <taxon>fabids</taxon>
        <taxon>Fabales</taxon>
        <taxon>Fabaceae</taxon>
        <taxon>Papilionoideae</taxon>
        <taxon>50 kb inversion clade</taxon>
        <taxon>NPAAA clade</taxon>
        <taxon>indigoferoid/millettioid clade</taxon>
        <taxon>Phaseoleae</taxon>
        <taxon>Sphenostylis</taxon>
    </lineage>
</organism>
<keyword evidence="2" id="KW-1185">Reference proteome</keyword>
<evidence type="ECO:0000313" key="2">
    <source>
        <dbReference type="Proteomes" id="UP001189624"/>
    </source>
</evidence>